<evidence type="ECO:0000313" key="3">
    <source>
        <dbReference type="Proteomes" id="UP001161423"/>
    </source>
</evidence>
<protein>
    <recommendedName>
        <fullName evidence="4">Sn-glycerol-3-phosphate transporter</fullName>
    </recommendedName>
</protein>
<feature type="chain" id="PRO_5046304102" description="Sn-glycerol-3-phosphate transporter" evidence="1">
    <location>
        <begin position="31"/>
        <end position="171"/>
    </location>
</feature>
<dbReference type="Proteomes" id="UP001161423">
    <property type="component" value="Unassembled WGS sequence"/>
</dbReference>
<evidence type="ECO:0000256" key="1">
    <source>
        <dbReference type="SAM" id="SignalP"/>
    </source>
</evidence>
<gene>
    <name evidence="2" type="ORF">GCM10007891_01790</name>
</gene>
<name>A0ABQ5TR61_9GAMM</name>
<accession>A0ABQ5TR61</accession>
<reference evidence="2" key="1">
    <citation type="journal article" date="2014" name="Int. J. Syst. Evol. Microbiol.">
        <title>Complete genome of a new Firmicutes species belonging to the dominant human colonic microbiota ('Ruminococcus bicirculans') reveals two chromosomes and a selective capacity to utilize plant glucans.</title>
        <authorList>
            <consortium name="NISC Comparative Sequencing Program"/>
            <person name="Wegmann U."/>
            <person name="Louis P."/>
            <person name="Goesmann A."/>
            <person name="Henrissat B."/>
            <person name="Duncan S.H."/>
            <person name="Flint H.J."/>
        </authorList>
    </citation>
    <scope>NUCLEOTIDE SEQUENCE</scope>
    <source>
        <strain evidence="2">NBRC 102424</strain>
    </source>
</reference>
<proteinExistence type="predicted"/>
<keyword evidence="1" id="KW-0732">Signal</keyword>
<sequence>MMCINNLFKLSVRNNIFALLLLCAPMAGFADDAKHQDDFFDHYYLQGGTYMHYTDSDDYTGSKIFTSIEGVKSNDWLYGLALFDNSFGQFSQYIYTGTSWNYHGKFEGFHTKLTAGFIHGYRGDYKDKIPLNNLGIGPAIIPGIGYDNGKYSADIIMLGGAGLLFTVGTHL</sequence>
<evidence type="ECO:0008006" key="4">
    <source>
        <dbReference type="Google" id="ProtNLM"/>
    </source>
</evidence>
<organism evidence="2 3">
    <name type="scientific">Methylophaga thalassica</name>
    <dbReference type="NCBI Taxonomy" id="40223"/>
    <lineage>
        <taxon>Bacteria</taxon>
        <taxon>Pseudomonadati</taxon>
        <taxon>Pseudomonadota</taxon>
        <taxon>Gammaproteobacteria</taxon>
        <taxon>Thiotrichales</taxon>
        <taxon>Piscirickettsiaceae</taxon>
        <taxon>Methylophaga</taxon>
    </lineage>
</organism>
<evidence type="ECO:0000313" key="2">
    <source>
        <dbReference type="EMBL" id="GLP98325.1"/>
    </source>
</evidence>
<comment type="caution">
    <text evidence="2">The sequence shown here is derived from an EMBL/GenBank/DDBJ whole genome shotgun (WGS) entry which is preliminary data.</text>
</comment>
<feature type="signal peptide" evidence="1">
    <location>
        <begin position="1"/>
        <end position="30"/>
    </location>
</feature>
<reference evidence="2" key="2">
    <citation type="submission" date="2023-01" db="EMBL/GenBank/DDBJ databases">
        <title>Draft genome sequence of Methylophaga thalassica strain NBRC 102424.</title>
        <authorList>
            <person name="Sun Q."/>
            <person name="Mori K."/>
        </authorList>
    </citation>
    <scope>NUCLEOTIDE SEQUENCE</scope>
    <source>
        <strain evidence="2">NBRC 102424</strain>
    </source>
</reference>
<keyword evidence="3" id="KW-1185">Reference proteome</keyword>
<dbReference type="EMBL" id="BSND01000003">
    <property type="protein sequence ID" value="GLP98325.1"/>
    <property type="molecule type" value="Genomic_DNA"/>
</dbReference>